<comment type="catalytic activity">
    <reaction evidence="8">
        <text>[thioredoxin]-dithiol + NADP(+) = [thioredoxin]-disulfide + NADPH + H(+)</text>
        <dbReference type="Rhea" id="RHEA:20345"/>
        <dbReference type="Rhea" id="RHEA-COMP:10698"/>
        <dbReference type="Rhea" id="RHEA-COMP:10700"/>
        <dbReference type="ChEBI" id="CHEBI:15378"/>
        <dbReference type="ChEBI" id="CHEBI:29950"/>
        <dbReference type="ChEBI" id="CHEBI:50058"/>
        <dbReference type="ChEBI" id="CHEBI:57783"/>
        <dbReference type="ChEBI" id="CHEBI:58349"/>
        <dbReference type="EC" id="1.8.1.9"/>
    </reaction>
</comment>
<dbReference type="GO" id="GO:0005737">
    <property type="term" value="C:cytoplasm"/>
    <property type="evidence" value="ECO:0007669"/>
    <property type="project" value="InterPro"/>
</dbReference>
<evidence type="ECO:0000256" key="7">
    <source>
        <dbReference type="ARBA" id="ARBA00023284"/>
    </source>
</evidence>
<feature type="domain" description="FAD/NAD(P)-binding" evidence="10">
    <location>
        <begin position="7"/>
        <end position="308"/>
    </location>
</feature>
<evidence type="ECO:0000313" key="12">
    <source>
        <dbReference type="Proteomes" id="UP000654370"/>
    </source>
</evidence>
<organism evidence="11 12">
    <name type="scientific">Mortierella isabellina</name>
    <name type="common">Filamentous fungus</name>
    <name type="synonym">Umbelopsis isabellina</name>
    <dbReference type="NCBI Taxonomy" id="91625"/>
    <lineage>
        <taxon>Eukaryota</taxon>
        <taxon>Fungi</taxon>
        <taxon>Fungi incertae sedis</taxon>
        <taxon>Mucoromycota</taxon>
        <taxon>Mucoromycotina</taxon>
        <taxon>Umbelopsidomycetes</taxon>
        <taxon>Umbelopsidales</taxon>
        <taxon>Umbelopsidaceae</taxon>
        <taxon>Umbelopsis</taxon>
    </lineage>
</organism>
<accession>A0A8H7UHP0</accession>
<dbReference type="InterPro" id="IPR023753">
    <property type="entry name" value="FAD/NAD-binding_dom"/>
</dbReference>
<proteinExistence type="inferred from homology"/>
<keyword evidence="4 9" id="KW-0521">NADP</keyword>
<keyword evidence="3 8" id="KW-0274">FAD</keyword>
<dbReference type="PRINTS" id="PR00368">
    <property type="entry name" value="FADPNR"/>
</dbReference>
<dbReference type="AlphaFoldDB" id="A0A8H7UHP0"/>
<evidence type="ECO:0000256" key="9">
    <source>
        <dbReference type="RuleBase" id="RU003881"/>
    </source>
</evidence>
<protein>
    <recommendedName>
        <fullName evidence="8">Thioredoxin reductase</fullName>
        <ecNumber evidence="8">1.8.1.9</ecNumber>
    </recommendedName>
</protein>
<dbReference type="InterPro" id="IPR005982">
    <property type="entry name" value="Thioredox_Rdtase"/>
</dbReference>
<evidence type="ECO:0000256" key="6">
    <source>
        <dbReference type="ARBA" id="ARBA00023157"/>
    </source>
</evidence>
<evidence type="ECO:0000256" key="5">
    <source>
        <dbReference type="ARBA" id="ARBA00023002"/>
    </source>
</evidence>
<evidence type="ECO:0000256" key="4">
    <source>
        <dbReference type="ARBA" id="ARBA00022857"/>
    </source>
</evidence>
<dbReference type="Gene3D" id="3.50.50.60">
    <property type="entry name" value="FAD/NAD(P)-binding domain"/>
    <property type="match status" value="2"/>
</dbReference>
<comment type="subunit">
    <text evidence="8">Homodimer.</text>
</comment>
<keyword evidence="5 8" id="KW-0560">Oxidoreductase</keyword>
<evidence type="ECO:0000256" key="1">
    <source>
        <dbReference type="ARBA" id="ARBA00009333"/>
    </source>
</evidence>
<comment type="cofactor">
    <cofactor evidence="9">
        <name>FAD</name>
        <dbReference type="ChEBI" id="CHEBI:57692"/>
    </cofactor>
    <text evidence="9">Binds 1 FAD per subunit.</text>
</comment>
<evidence type="ECO:0000256" key="3">
    <source>
        <dbReference type="ARBA" id="ARBA00022827"/>
    </source>
</evidence>
<dbReference type="InterPro" id="IPR050097">
    <property type="entry name" value="Ferredoxin-NADP_redctase_2"/>
</dbReference>
<dbReference type="PANTHER" id="PTHR48105">
    <property type="entry name" value="THIOREDOXIN REDUCTASE 1-RELATED-RELATED"/>
    <property type="match status" value="1"/>
</dbReference>
<dbReference type="Proteomes" id="UP000654370">
    <property type="component" value="Unassembled WGS sequence"/>
</dbReference>
<comment type="caution">
    <text evidence="11">The sequence shown here is derived from an EMBL/GenBank/DDBJ whole genome shotgun (WGS) entry which is preliminary data.</text>
</comment>
<keyword evidence="2 8" id="KW-0285">Flavoprotein</keyword>
<evidence type="ECO:0000313" key="11">
    <source>
        <dbReference type="EMBL" id="KAG2182107.1"/>
    </source>
</evidence>
<sequence length="334" mass="35846">MPANHRKVTIIGSGPAGHTAAVYLARANLEPTMFEGMMANGFAPGGQLTTTTDVENYPGFPEGILGGELMDKMRAQSERFNTEIITETIAKVDLSQRPFKLWREGNEDESEPTDTADALVFSTGASAKRMFLPGEDKYWQNGISACAVCDGAVPIFRNKPLAVIGGGDSAAEEAIYLTKYASHVFVLVRRDKLRASKVMADRLLRHPKVTVLFNTQATATHGDGSLLNALTIKDSNTGEEKSLAVNGLFYAIGHEPATSLVKGQVELDSEGYIVTQPGSSLTSVEGFFAAGDVQDKRYRQAITSAGSGCMAALDAERWLSEHELEGEVPAASPQ</sequence>
<evidence type="ECO:0000256" key="8">
    <source>
        <dbReference type="RuleBase" id="RU003880"/>
    </source>
</evidence>
<dbReference type="InterPro" id="IPR036188">
    <property type="entry name" value="FAD/NAD-bd_sf"/>
</dbReference>
<dbReference type="EC" id="1.8.1.9" evidence="8"/>
<keyword evidence="7 8" id="KW-0676">Redox-active center</keyword>
<dbReference type="EMBL" id="JAEPQZ010000004">
    <property type="protein sequence ID" value="KAG2182107.1"/>
    <property type="molecule type" value="Genomic_DNA"/>
</dbReference>
<name>A0A8H7UHP0_MORIS</name>
<keyword evidence="12" id="KW-1185">Reference proteome</keyword>
<evidence type="ECO:0000256" key="2">
    <source>
        <dbReference type="ARBA" id="ARBA00022630"/>
    </source>
</evidence>
<dbReference type="NCBIfam" id="TIGR01292">
    <property type="entry name" value="TRX_reduct"/>
    <property type="match status" value="1"/>
</dbReference>
<dbReference type="GO" id="GO:0019430">
    <property type="term" value="P:removal of superoxide radicals"/>
    <property type="evidence" value="ECO:0007669"/>
    <property type="project" value="UniProtKB-UniRule"/>
</dbReference>
<reference evidence="11" key="1">
    <citation type="submission" date="2020-12" db="EMBL/GenBank/DDBJ databases">
        <title>Metabolic potential, ecology and presence of endohyphal bacteria is reflected in genomic diversity of Mucoromycotina.</title>
        <authorList>
            <person name="Muszewska A."/>
            <person name="Okrasinska A."/>
            <person name="Steczkiewicz K."/>
            <person name="Drgas O."/>
            <person name="Orlowska M."/>
            <person name="Perlinska-Lenart U."/>
            <person name="Aleksandrzak-Piekarczyk T."/>
            <person name="Szatraj K."/>
            <person name="Zielenkiewicz U."/>
            <person name="Pilsyk S."/>
            <person name="Malc E."/>
            <person name="Mieczkowski P."/>
            <person name="Kruszewska J.S."/>
            <person name="Biernat P."/>
            <person name="Pawlowska J."/>
        </authorList>
    </citation>
    <scope>NUCLEOTIDE SEQUENCE</scope>
    <source>
        <strain evidence="11">WA0000067209</strain>
    </source>
</reference>
<dbReference type="OrthoDB" id="371245at2759"/>
<comment type="similarity">
    <text evidence="1 8">Belongs to the class-II pyridine nucleotide-disulfide oxidoreductase family.</text>
</comment>
<dbReference type="PRINTS" id="PR00469">
    <property type="entry name" value="PNDRDTASEII"/>
</dbReference>
<keyword evidence="6" id="KW-1015">Disulfide bond</keyword>
<gene>
    <name evidence="11" type="ORF">INT43_007034</name>
</gene>
<dbReference type="InterPro" id="IPR008255">
    <property type="entry name" value="Pyr_nucl-diS_OxRdtase_2_AS"/>
</dbReference>
<dbReference type="Pfam" id="PF07992">
    <property type="entry name" value="Pyr_redox_2"/>
    <property type="match status" value="1"/>
</dbReference>
<dbReference type="FunFam" id="3.50.50.60:FF:000064">
    <property type="entry name" value="Thioredoxin reductase"/>
    <property type="match status" value="1"/>
</dbReference>
<dbReference type="PROSITE" id="PS00573">
    <property type="entry name" value="PYRIDINE_REDOX_2"/>
    <property type="match status" value="1"/>
</dbReference>
<dbReference type="SUPFAM" id="SSF51905">
    <property type="entry name" value="FAD/NAD(P)-binding domain"/>
    <property type="match status" value="1"/>
</dbReference>
<evidence type="ECO:0000259" key="10">
    <source>
        <dbReference type="Pfam" id="PF07992"/>
    </source>
</evidence>
<dbReference type="GO" id="GO:0004791">
    <property type="term" value="F:thioredoxin-disulfide reductase (NADPH) activity"/>
    <property type="evidence" value="ECO:0007669"/>
    <property type="project" value="UniProtKB-UniRule"/>
</dbReference>